<dbReference type="PANTHER" id="PTHR43742">
    <property type="entry name" value="TRIMETHYLAMINE-N-OXIDE REDUCTASE"/>
    <property type="match status" value="1"/>
</dbReference>
<protein>
    <submittedName>
        <fullName evidence="8">Anaerobic dehydrogenase, typically selenocysteine-containing</fullName>
    </submittedName>
</protein>
<dbReference type="GO" id="GO:0009055">
    <property type="term" value="F:electron transfer activity"/>
    <property type="evidence" value="ECO:0007669"/>
    <property type="project" value="TreeGrafter"/>
</dbReference>
<dbReference type="Gene3D" id="3.40.228.10">
    <property type="entry name" value="Dimethylsulfoxide Reductase, domain 2"/>
    <property type="match status" value="1"/>
</dbReference>
<dbReference type="GO" id="GO:0030288">
    <property type="term" value="C:outer membrane-bounded periplasmic space"/>
    <property type="evidence" value="ECO:0007669"/>
    <property type="project" value="TreeGrafter"/>
</dbReference>
<dbReference type="Proteomes" id="UP000003947">
    <property type="component" value="Unassembled WGS sequence"/>
</dbReference>
<dbReference type="eggNOG" id="COG0243">
    <property type="taxonomic scope" value="Bacteria"/>
</dbReference>
<dbReference type="GO" id="GO:0016491">
    <property type="term" value="F:oxidoreductase activity"/>
    <property type="evidence" value="ECO:0007669"/>
    <property type="project" value="UniProtKB-KW"/>
</dbReference>
<dbReference type="InterPro" id="IPR006656">
    <property type="entry name" value="Mopterin_OxRdtase"/>
</dbReference>
<evidence type="ECO:0000313" key="9">
    <source>
        <dbReference type="Proteomes" id="UP000003947"/>
    </source>
</evidence>
<keyword evidence="9" id="KW-1185">Reference proteome</keyword>
<sequence>MHLFATHFGTYEVAANAVGKPCLKPFRHDPDPAEMGLGYLDLADHPERIRVPMVRRSWLDKGPLAGTSSERGREDFVEVSWDKVSTLVADELRRVHSTHGGQAVFGGSYGWASAGRFHHAQSQLKRLLNLAGGFTSSVNTYSYGAAGVLLPYILGPDYKDACDTSPSWSDIAENCELLVGFGGFRLTNAQVEAGGTGSHRAVEWLRRCQQSGVRIVVFSPAASDAPAGPNVRHIPLRPNTDTAVMLGMCHTLLAKGRVDREFLKRCTVGYAEFERYLKGDADGIAKDAAWASNISGVPADVIAEVADDLHCNRSLVNVAWSLQRARFGEQPFWAAIALASVAGHVGTRGCGFAFGLTAVNSVGQPVRRLKGPVFEQGENPVRHYIPVARITELLESPGSRLAYNGRSLELPDIRLVWWAGGNPFHHHQDLNRLAEAFRRPETVIVTENMWTGTARMADIVLPSAFPFERDDVAASSRDNWLVYSRRVMDPPAGVLTDHEAYCLIAAKLGCLEAFNGGLGTNEWLARVYEGYRDRYPELPDFQTFKMCGFAALDEGEEAPAPADHFGRFVADPQSSPLRTSSGRIEISSEIGNFGYPDIGRHPVWMPPEEWLGAPLARQHPIHLLSPQPAHRLHGQLEHSVASQNAKLNGYERFTLNPADAALLGLRDGQLCELYNDRGRTIAALTLNAGLISGVAVLPAGGWFRPDDQGVDHGGNPNTLTAITPASHLSQATAPNSCLISIRPWCAPTDKQDED</sequence>
<keyword evidence="3" id="KW-0500">Molybdenum</keyword>
<reference evidence="8 9" key="1">
    <citation type="submission" date="2012-02" db="EMBL/GenBank/DDBJ databases">
        <title>Improved High-Quality Draft sequence of Microvirga sp. WSM3557.</title>
        <authorList>
            <consortium name="US DOE Joint Genome Institute"/>
            <person name="Lucas S."/>
            <person name="Han J."/>
            <person name="Lapidus A."/>
            <person name="Cheng J.-F."/>
            <person name="Goodwin L."/>
            <person name="Pitluck S."/>
            <person name="Peters L."/>
            <person name="Zhang X."/>
            <person name="Detter J.C."/>
            <person name="Han C."/>
            <person name="Tapia R."/>
            <person name="Land M."/>
            <person name="Hauser L."/>
            <person name="Kyrpides N."/>
            <person name="Ivanova N."/>
            <person name="Pagani I."/>
            <person name="Brau L."/>
            <person name="Yates R."/>
            <person name="O'Hara G."/>
            <person name="Rui T."/>
            <person name="Howieson J."/>
            <person name="Reeve W."/>
            <person name="Woyke T."/>
        </authorList>
    </citation>
    <scope>NUCLEOTIDE SEQUENCE [LARGE SCALE GENOMIC DNA]</scope>
    <source>
        <strain evidence="8 9">WSM3557</strain>
    </source>
</reference>
<dbReference type="InterPro" id="IPR050612">
    <property type="entry name" value="Prok_Mopterin_Oxidored"/>
</dbReference>
<name>I4Z1C0_9HYPH</name>
<dbReference type="InterPro" id="IPR006657">
    <property type="entry name" value="MoPterin_dinucl-bd_dom"/>
</dbReference>
<dbReference type="InterPro" id="IPR009010">
    <property type="entry name" value="Asp_de-COase-like_dom_sf"/>
</dbReference>
<dbReference type="Gene3D" id="3.40.50.740">
    <property type="match status" value="1"/>
</dbReference>
<keyword evidence="4" id="KW-0479">Metal-binding</keyword>
<evidence type="ECO:0000259" key="7">
    <source>
        <dbReference type="Pfam" id="PF01568"/>
    </source>
</evidence>
<evidence type="ECO:0000256" key="4">
    <source>
        <dbReference type="ARBA" id="ARBA00022723"/>
    </source>
</evidence>
<dbReference type="GO" id="GO:0030151">
    <property type="term" value="F:molybdenum ion binding"/>
    <property type="evidence" value="ECO:0007669"/>
    <property type="project" value="TreeGrafter"/>
</dbReference>
<evidence type="ECO:0000256" key="3">
    <source>
        <dbReference type="ARBA" id="ARBA00022505"/>
    </source>
</evidence>
<dbReference type="SUPFAM" id="SSF50692">
    <property type="entry name" value="ADC-like"/>
    <property type="match status" value="1"/>
</dbReference>
<comment type="similarity">
    <text evidence="2">Belongs to the prokaryotic molybdopterin-containing oxidoreductase family.</text>
</comment>
<accession>I4Z1C0</accession>
<evidence type="ECO:0000256" key="5">
    <source>
        <dbReference type="ARBA" id="ARBA00023002"/>
    </source>
</evidence>
<dbReference type="OrthoDB" id="9759518at2"/>
<dbReference type="Pfam" id="PF01568">
    <property type="entry name" value="Molydop_binding"/>
    <property type="match status" value="1"/>
</dbReference>
<dbReference type="STRING" id="864069.MicloDRAFT_00013330"/>
<feature type="domain" description="Molybdopterin oxidoreductase" evidence="6">
    <location>
        <begin position="48"/>
        <end position="475"/>
    </location>
</feature>
<evidence type="ECO:0000259" key="6">
    <source>
        <dbReference type="Pfam" id="PF00384"/>
    </source>
</evidence>
<keyword evidence="5" id="KW-0560">Oxidoreductase</keyword>
<evidence type="ECO:0000256" key="1">
    <source>
        <dbReference type="ARBA" id="ARBA00001942"/>
    </source>
</evidence>
<dbReference type="GO" id="GO:0009061">
    <property type="term" value="P:anaerobic respiration"/>
    <property type="evidence" value="ECO:0007669"/>
    <property type="project" value="TreeGrafter"/>
</dbReference>
<evidence type="ECO:0000256" key="2">
    <source>
        <dbReference type="ARBA" id="ARBA00010312"/>
    </source>
</evidence>
<gene>
    <name evidence="8" type="ORF">MicloDRAFT_00013330</name>
</gene>
<proteinExistence type="inferred from homology"/>
<dbReference type="Gene3D" id="3.90.55.10">
    <property type="entry name" value="Dimethylsulfoxide Reductase, domain 3"/>
    <property type="match status" value="1"/>
</dbReference>
<comment type="cofactor">
    <cofactor evidence="1">
        <name>Mo-bis(molybdopterin guanine dinucleotide)</name>
        <dbReference type="ChEBI" id="CHEBI:60539"/>
    </cofactor>
</comment>
<dbReference type="GO" id="GO:0043546">
    <property type="term" value="F:molybdopterin cofactor binding"/>
    <property type="evidence" value="ECO:0007669"/>
    <property type="project" value="InterPro"/>
</dbReference>
<dbReference type="Pfam" id="PF00384">
    <property type="entry name" value="Molybdopterin"/>
    <property type="match status" value="1"/>
</dbReference>
<dbReference type="SUPFAM" id="SSF53706">
    <property type="entry name" value="Formate dehydrogenase/DMSO reductase, domains 1-3"/>
    <property type="match status" value="1"/>
</dbReference>
<dbReference type="Gene3D" id="2.40.40.20">
    <property type="match status" value="1"/>
</dbReference>
<organism evidence="8 9">
    <name type="scientific">Microvirga lotononidis</name>
    <dbReference type="NCBI Taxonomy" id="864069"/>
    <lineage>
        <taxon>Bacteria</taxon>
        <taxon>Pseudomonadati</taxon>
        <taxon>Pseudomonadota</taxon>
        <taxon>Alphaproteobacteria</taxon>
        <taxon>Hyphomicrobiales</taxon>
        <taxon>Methylobacteriaceae</taxon>
        <taxon>Microvirga</taxon>
    </lineage>
</organism>
<dbReference type="EMBL" id="JH660640">
    <property type="protein sequence ID" value="EIM30012.1"/>
    <property type="molecule type" value="Genomic_DNA"/>
</dbReference>
<dbReference type="PATRIC" id="fig|864069.3.peg.1475"/>
<dbReference type="RefSeq" id="WP_009490182.1">
    <property type="nucleotide sequence ID" value="NZ_CP141050.1"/>
</dbReference>
<dbReference type="AlphaFoldDB" id="I4Z1C0"/>
<dbReference type="PANTHER" id="PTHR43742:SF10">
    <property type="entry name" value="TRIMETHYLAMINE-N-OXIDE REDUCTASE 2"/>
    <property type="match status" value="1"/>
</dbReference>
<evidence type="ECO:0000313" key="8">
    <source>
        <dbReference type="EMBL" id="EIM30012.1"/>
    </source>
</evidence>
<feature type="domain" description="Molybdopterin dinucleotide-binding" evidence="7">
    <location>
        <begin position="622"/>
        <end position="737"/>
    </location>
</feature>
<dbReference type="HOGENOM" id="CLU_000422_13_3_5"/>